<feature type="transmembrane region" description="Helical" evidence="6">
    <location>
        <begin position="108"/>
        <end position="126"/>
    </location>
</feature>
<dbReference type="PANTHER" id="PTHR39087:SF2">
    <property type="entry name" value="UPF0104 MEMBRANE PROTEIN MJ1595"/>
    <property type="match status" value="1"/>
</dbReference>
<keyword evidence="3 6" id="KW-0812">Transmembrane</keyword>
<evidence type="ECO:0000256" key="6">
    <source>
        <dbReference type="SAM" id="Phobius"/>
    </source>
</evidence>
<keyword evidence="5 6" id="KW-0472">Membrane</keyword>
<dbReference type="RefSeq" id="WP_343972913.1">
    <property type="nucleotide sequence ID" value="NZ_BAAAJG010000003.1"/>
</dbReference>
<feature type="transmembrane region" description="Helical" evidence="6">
    <location>
        <begin position="168"/>
        <end position="191"/>
    </location>
</feature>
<protein>
    <submittedName>
        <fullName evidence="7">Lysylphosphatidylglycerol synthase transmembrane domain-containing protein</fullName>
    </submittedName>
</protein>
<proteinExistence type="predicted"/>
<evidence type="ECO:0000256" key="4">
    <source>
        <dbReference type="ARBA" id="ARBA00022989"/>
    </source>
</evidence>
<comment type="subcellular location">
    <subcellularLocation>
        <location evidence="1">Cell membrane</location>
        <topology evidence="1">Multi-pass membrane protein</topology>
    </subcellularLocation>
</comment>
<dbReference type="PANTHER" id="PTHR39087">
    <property type="entry name" value="UPF0104 MEMBRANE PROTEIN MJ1595"/>
    <property type="match status" value="1"/>
</dbReference>
<feature type="transmembrane region" description="Helical" evidence="6">
    <location>
        <begin position="247"/>
        <end position="272"/>
    </location>
</feature>
<keyword evidence="8" id="KW-1185">Reference proteome</keyword>
<feature type="transmembrane region" description="Helical" evidence="6">
    <location>
        <begin position="138"/>
        <end position="162"/>
    </location>
</feature>
<evidence type="ECO:0000313" key="7">
    <source>
        <dbReference type="EMBL" id="MFD1534960.1"/>
    </source>
</evidence>
<feature type="transmembrane region" description="Helical" evidence="6">
    <location>
        <begin position="62"/>
        <end position="79"/>
    </location>
</feature>
<organism evidence="7 8">
    <name type="scientific">Pseudonocardia aurantiaca</name>
    <dbReference type="NCBI Taxonomy" id="75290"/>
    <lineage>
        <taxon>Bacteria</taxon>
        <taxon>Bacillati</taxon>
        <taxon>Actinomycetota</taxon>
        <taxon>Actinomycetes</taxon>
        <taxon>Pseudonocardiales</taxon>
        <taxon>Pseudonocardiaceae</taxon>
        <taxon>Pseudonocardia</taxon>
    </lineage>
</organism>
<name>A0ABW4FY04_9PSEU</name>
<feature type="transmembrane region" description="Helical" evidence="6">
    <location>
        <begin position="309"/>
        <end position="328"/>
    </location>
</feature>
<keyword evidence="2" id="KW-1003">Cell membrane</keyword>
<evidence type="ECO:0000313" key="8">
    <source>
        <dbReference type="Proteomes" id="UP001597145"/>
    </source>
</evidence>
<feature type="transmembrane region" description="Helical" evidence="6">
    <location>
        <begin position="278"/>
        <end position="297"/>
    </location>
</feature>
<keyword evidence="4 6" id="KW-1133">Transmembrane helix</keyword>
<accession>A0ABW4FY04</accession>
<dbReference type="Proteomes" id="UP001597145">
    <property type="component" value="Unassembled WGS sequence"/>
</dbReference>
<evidence type="ECO:0000256" key="1">
    <source>
        <dbReference type="ARBA" id="ARBA00004651"/>
    </source>
</evidence>
<evidence type="ECO:0000256" key="2">
    <source>
        <dbReference type="ARBA" id="ARBA00022475"/>
    </source>
</evidence>
<reference evidence="8" key="1">
    <citation type="journal article" date="2019" name="Int. J. Syst. Evol. Microbiol.">
        <title>The Global Catalogue of Microorganisms (GCM) 10K type strain sequencing project: providing services to taxonomists for standard genome sequencing and annotation.</title>
        <authorList>
            <consortium name="The Broad Institute Genomics Platform"/>
            <consortium name="The Broad Institute Genome Sequencing Center for Infectious Disease"/>
            <person name="Wu L."/>
            <person name="Ma J."/>
        </authorList>
    </citation>
    <scope>NUCLEOTIDE SEQUENCE [LARGE SCALE GENOMIC DNA]</scope>
    <source>
        <strain evidence="8">JCM 12165</strain>
    </source>
</reference>
<evidence type="ECO:0000256" key="5">
    <source>
        <dbReference type="ARBA" id="ARBA00023136"/>
    </source>
</evidence>
<dbReference type="InterPro" id="IPR022791">
    <property type="entry name" value="L-PG_synthase/AglD"/>
</dbReference>
<dbReference type="EMBL" id="JBHUCP010000048">
    <property type="protein sequence ID" value="MFD1534960.1"/>
    <property type="molecule type" value="Genomic_DNA"/>
</dbReference>
<comment type="caution">
    <text evidence="7">The sequence shown here is derived from an EMBL/GenBank/DDBJ whole genome shotgun (WGS) entry which is preliminary data.</text>
</comment>
<gene>
    <name evidence="7" type="ORF">ACFSCY_36670</name>
</gene>
<sequence>MNSSRPEGHTPDVSSRPGRRKDWLLVGHWLVAAAAVGYLAWVAPGLAADAALAVRRLDHLDWGWVALAVLFGVAALVLYAELHRQLLLVGGSRVSVATVQSINFVQNAVSVTVPVVGGVGAMAYAIDRLRRRGVDAAPASWSVLAAGVISTVTLLVLGAAGLGVTGRIQFVLALGVAVLITVGCVGMWKVVSHPAVLRRALRRLVGLGRWVPGLCGSCGFAWATRAEEVSQRLSTRIALLRPSAGRWVVLIVLAALPWVLDFCCLTAGVVAVGAVVPWGALLVGFLLVQLSVALQIFPGGAGLAETSLLALLLASGVGAGPAAASVLIYRSITWLGMALVGWALYALSIHTSPLHLHRHAPELAHA</sequence>
<feature type="transmembrane region" description="Helical" evidence="6">
    <location>
        <begin position="23"/>
        <end position="42"/>
    </location>
</feature>
<dbReference type="Pfam" id="PF03706">
    <property type="entry name" value="LPG_synthase_TM"/>
    <property type="match status" value="1"/>
</dbReference>
<evidence type="ECO:0000256" key="3">
    <source>
        <dbReference type="ARBA" id="ARBA00022692"/>
    </source>
</evidence>
<feature type="transmembrane region" description="Helical" evidence="6">
    <location>
        <begin position="334"/>
        <end position="356"/>
    </location>
</feature>